<sequence length="189" mass="21204">MAADKKIEILRHAIELIADEGYGSLSMRALARASGMKLGALQYHFRTWDILLTELVNYIDSEITAAFESGGWSSDDATIPDLVEFMLDEHVGTLDGLFSDRLWAQLWAMEQVEPLVSDLLEDVYAKFLLILETKIAACGVKHPRSEALAIMSMIEGESLFMGAGRRWRTDRSSVREVILSFAAQRYSRA</sequence>
<dbReference type="PANTHER" id="PTHR30055">
    <property type="entry name" value="HTH-TYPE TRANSCRIPTIONAL REGULATOR RUTR"/>
    <property type="match status" value="1"/>
</dbReference>
<evidence type="ECO:0000259" key="3">
    <source>
        <dbReference type="PROSITE" id="PS50977"/>
    </source>
</evidence>
<feature type="DNA-binding region" description="H-T-H motif" evidence="2">
    <location>
        <begin position="26"/>
        <end position="45"/>
    </location>
</feature>
<dbReference type="InterPro" id="IPR050109">
    <property type="entry name" value="HTH-type_TetR-like_transc_reg"/>
</dbReference>
<dbReference type="SUPFAM" id="SSF46689">
    <property type="entry name" value="Homeodomain-like"/>
    <property type="match status" value="1"/>
</dbReference>
<keyword evidence="1 2" id="KW-0238">DNA-binding</keyword>
<evidence type="ECO:0000313" key="4">
    <source>
        <dbReference type="EMBL" id="UZP73416.1"/>
    </source>
</evidence>
<gene>
    <name evidence="4" type="ORF">E0F26_01105</name>
</gene>
<feature type="domain" description="HTH tetR-type" evidence="3">
    <location>
        <begin position="3"/>
        <end position="63"/>
    </location>
</feature>
<dbReference type="Pfam" id="PF00440">
    <property type="entry name" value="TetR_N"/>
    <property type="match status" value="1"/>
</dbReference>
<evidence type="ECO:0000256" key="2">
    <source>
        <dbReference type="PROSITE-ProRule" id="PRU00335"/>
    </source>
</evidence>
<dbReference type="EMBL" id="CP036501">
    <property type="protein sequence ID" value="UZP73416.1"/>
    <property type="molecule type" value="Genomic_DNA"/>
</dbReference>
<dbReference type="Proteomes" id="UP001317963">
    <property type="component" value="Chromosome"/>
</dbReference>
<evidence type="ECO:0000313" key="5">
    <source>
        <dbReference type="Proteomes" id="UP001317963"/>
    </source>
</evidence>
<accession>A0ABY6Q3M7</accession>
<dbReference type="InterPro" id="IPR009057">
    <property type="entry name" value="Homeodomain-like_sf"/>
</dbReference>
<dbReference type="RefSeq" id="WP_279242197.1">
    <property type="nucleotide sequence ID" value="NZ_CP036501.1"/>
</dbReference>
<dbReference type="PROSITE" id="PS50977">
    <property type="entry name" value="HTH_TETR_2"/>
    <property type="match status" value="1"/>
</dbReference>
<proteinExistence type="predicted"/>
<dbReference type="PANTHER" id="PTHR30055:SF219">
    <property type="entry name" value="TRANSCRIPTIONAL REGULATORY PROTEIN"/>
    <property type="match status" value="1"/>
</dbReference>
<dbReference type="Gene3D" id="1.10.357.10">
    <property type="entry name" value="Tetracycline Repressor, domain 2"/>
    <property type="match status" value="1"/>
</dbReference>
<reference evidence="4 5" key="1">
    <citation type="submission" date="2019-02" db="EMBL/GenBank/DDBJ databases">
        <title>Halieaceae_genomes.</title>
        <authorList>
            <person name="Li S.-H."/>
        </authorList>
    </citation>
    <scope>NUCLEOTIDE SEQUENCE [LARGE SCALE GENOMIC DNA]</scope>
    <source>
        <strain evidence="4 5">JH123</strain>
    </source>
</reference>
<dbReference type="InterPro" id="IPR001647">
    <property type="entry name" value="HTH_TetR"/>
</dbReference>
<name>A0ABY6Q3M7_9GAMM</name>
<protein>
    <submittedName>
        <fullName evidence="4">TetR/AcrR family transcriptional regulator</fullName>
    </submittedName>
</protein>
<organism evidence="4 5">
    <name type="scientific">Candidatus Paraluminiphilus aquimaris</name>
    <dbReference type="NCBI Taxonomy" id="2518994"/>
    <lineage>
        <taxon>Bacteria</taxon>
        <taxon>Pseudomonadati</taxon>
        <taxon>Pseudomonadota</taxon>
        <taxon>Gammaproteobacteria</taxon>
        <taxon>Cellvibrionales</taxon>
        <taxon>Halieaceae</taxon>
        <taxon>Candidatus Paraluminiphilus</taxon>
    </lineage>
</organism>
<evidence type="ECO:0000256" key="1">
    <source>
        <dbReference type="ARBA" id="ARBA00023125"/>
    </source>
</evidence>
<keyword evidence="5" id="KW-1185">Reference proteome</keyword>